<reference evidence="1 2" key="1">
    <citation type="submission" date="2018-06" db="EMBL/GenBank/DDBJ databases">
        <title>Comparative genomics reveals the genomic features of Rhizophagus irregularis, R. cerebriforme, R. diaphanum and Gigaspora rosea, and their symbiotic lifestyle signature.</title>
        <authorList>
            <person name="Morin E."/>
            <person name="San Clemente H."/>
            <person name="Chen E.C.H."/>
            <person name="De La Providencia I."/>
            <person name="Hainaut M."/>
            <person name="Kuo A."/>
            <person name="Kohler A."/>
            <person name="Murat C."/>
            <person name="Tang N."/>
            <person name="Roy S."/>
            <person name="Loubradou J."/>
            <person name="Henrissat B."/>
            <person name="Grigoriev I.V."/>
            <person name="Corradi N."/>
            <person name="Roux C."/>
            <person name="Martin F.M."/>
        </authorList>
    </citation>
    <scope>NUCLEOTIDE SEQUENCE [LARGE SCALE GENOMIC DNA]</scope>
    <source>
        <strain evidence="1 2">DAOM 194757</strain>
    </source>
</reference>
<dbReference type="Proteomes" id="UP000266673">
    <property type="component" value="Unassembled WGS sequence"/>
</dbReference>
<evidence type="ECO:0000313" key="2">
    <source>
        <dbReference type="Proteomes" id="UP000266673"/>
    </source>
</evidence>
<comment type="caution">
    <text evidence="1">The sequence shown here is derived from an EMBL/GenBank/DDBJ whole genome shotgun (WGS) entry which is preliminary data.</text>
</comment>
<dbReference type="OrthoDB" id="191995at2759"/>
<dbReference type="AlphaFoldDB" id="A0A397V5G4"/>
<gene>
    <name evidence="1" type="ORF">C2G38_2186638</name>
</gene>
<keyword evidence="2" id="KW-1185">Reference proteome</keyword>
<organism evidence="1 2">
    <name type="scientific">Gigaspora rosea</name>
    <dbReference type="NCBI Taxonomy" id="44941"/>
    <lineage>
        <taxon>Eukaryota</taxon>
        <taxon>Fungi</taxon>
        <taxon>Fungi incertae sedis</taxon>
        <taxon>Mucoromycota</taxon>
        <taxon>Glomeromycotina</taxon>
        <taxon>Glomeromycetes</taxon>
        <taxon>Diversisporales</taxon>
        <taxon>Gigasporaceae</taxon>
        <taxon>Gigaspora</taxon>
    </lineage>
</organism>
<protein>
    <submittedName>
        <fullName evidence="1">Uncharacterized protein</fullName>
    </submittedName>
</protein>
<proteinExistence type="predicted"/>
<name>A0A397V5G4_9GLOM</name>
<dbReference type="EMBL" id="QKWP01000589">
    <property type="protein sequence ID" value="RIB17700.1"/>
    <property type="molecule type" value="Genomic_DNA"/>
</dbReference>
<accession>A0A397V5G4</accession>
<sequence length="106" mass="12138">MACHRHAIVACHKWHAKDPHAENPICDTFVHPKNVGTTIPHPIECESRIVSDHKTHEKIRSWNMWGNIGTQIRSLRELVKSGVGMNMGLRFILPFEIGLEIRNVKL</sequence>
<evidence type="ECO:0000313" key="1">
    <source>
        <dbReference type="EMBL" id="RIB17700.1"/>
    </source>
</evidence>